<dbReference type="AlphaFoldDB" id="A0A0B1TKI9"/>
<evidence type="ECO:0000259" key="3">
    <source>
        <dbReference type="PROSITE" id="PS51670"/>
    </source>
</evidence>
<protein>
    <submittedName>
        <fullName evidence="4">ShTK domain protein</fullName>
    </submittedName>
</protein>
<keyword evidence="5" id="KW-1185">Reference proteome</keyword>
<proteinExistence type="predicted"/>
<name>A0A0B1TKI9_OESDE</name>
<evidence type="ECO:0000313" key="5">
    <source>
        <dbReference type="Proteomes" id="UP000053660"/>
    </source>
</evidence>
<accession>A0A0B1TKI9</accession>
<dbReference type="OrthoDB" id="6132182at2759"/>
<evidence type="ECO:0000313" key="4">
    <source>
        <dbReference type="EMBL" id="KHJ96342.1"/>
    </source>
</evidence>
<evidence type="ECO:0000256" key="2">
    <source>
        <dbReference type="SAM" id="MobiDB-lite"/>
    </source>
</evidence>
<dbReference type="EMBL" id="KN549692">
    <property type="protein sequence ID" value="KHJ96342.1"/>
    <property type="molecule type" value="Genomic_DNA"/>
</dbReference>
<dbReference type="PROSITE" id="PS51670">
    <property type="entry name" value="SHKT"/>
    <property type="match status" value="1"/>
</dbReference>
<organism evidence="4 5">
    <name type="scientific">Oesophagostomum dentatum</name>
    <name type="common">Nodular worm</name>
    <dbReference type="NCBI Taxonomy" id="61180"/>
    <lineage>
        <taxon>Eukaryota</taxon>
        <taxon>Metazoa</taxon>
        <taxon>Ecdysozoa</taxon>
        <taxon>Nematoda</taxon>
        <taxon>Chromadorea</taxon>
        <taxon>Rhabditida</taxon>
        <taxon>Rhabditina</taxon>
        <taxon>Rhabditomorpha</taxon>
        <taxon>Strongyloidea</taxon>
        <taxon>Strongylidae</taxon>
        <taxon>Oesophagostomum</taxon>
    </lineage>
</organism>
<dbReference type="Pfam" id="PF01549">
    <property type="entry name" value="ShK"/>
    <property type="match status" value="1"/>
</dbReference>
<dbReference type="InterPro" id="IPR003582">
    <property type="entry name" value="ShKT_dom"/>
</dbReference>
<comment type="caution">
    <text evidence="1">Lacks conserved residue(s) required for the propagation of feature annotation.</text>
</comment>
<feature type="compositionally biased region" description="Gly residues" evidence="2">
    <location>
        <begin position="97"/>
        <end position="112"/>
    </location>
</feature>
<feature type="region of interest" description="Disordered" evidence="2">
    <location>
        <begin position="97"/>
        <end position="127"/>
    </location>
</feature>
<evidence type="ECO:0000256" key="1">
    <source>
        <dbReference type="PROSITE-ProRule" id="PRU01005"/>
    </source>
</evidence>
<sequence length="127" mass="14337">MSRLFPACSDYHRECSGWARLGECEKNPWMSENCRASCRTCYSQWDLRDMCRGVVGSVAPVAQRRPQQQQNRLSFDQGGWRNRGGFGDYDDGWGLGWGNGGGGGGGRSGPWGGPQQRWGWFRRAKRE</sequence>
<dbReference type="SMART" id="SM00254">
    <property type="entry name" value="ShKT"/>
    <property type="match status" value="1"/>
</dbReference>
<reference evidence="4 5" key="1">
    <citation type="submission" date="2014-03" db="EMBL/GenBank/DDBJ databases">
        <title>Draft genome of the hookworm Oesophagostomum dentatum.</title>
        <authorList>
            <person name="Mitreva M."/>
        </authorList>
    </citation>
    <scope>NUCLEOTIDE SEQUENCE [LARGE SCALE GENOMIC DNA]</scope>
    <source>
        <strain evidence="4 5">OD-Hann</strain>
    </source>
</reference>
<feature type="domain" description="ShKT" evidence="3">
    <location>
        <begin position="8"/>
        <end position="41"/>
    </location>
</feature>
<dbReference type="Proteomes" id="UP000053660">
    <property type="component" value="Unassembled WGS sequence"/>
</dbReference>
<gene>
    <name evidence="4" type="ORF">OESDEN_03694</name>
</gene>